<dbReference type="SUPFAM" id="SSF56112">
    <property type="entry name" value="Protein kinase-like (PK-like)"/>
    <property type="match status" value="1"/>
</dbReference>
<evidence type="ECO:0000256" key="7">
    <source>
        <dbReference type="SAM" id="MobiDB-lite"/>
    </source>
</evidence>
<feature type="compositionally biased region" description="Gly residues" evidence="7">
    <location>
        <begin position="341"/>
        <end position="351"/>
    </location>
</feature>
<dbReference type="InterPro" id="IPR011009">
    <property type="entry name" value="Kinase-like_dom_sf"/>
</dbReference>
<organism evidence="10 11">
    <name type="scientific">Bifidobacterium pullorum subsp. saeculare</name>
    <dbReference type="NCBI Taxonomy" id="78257"/>
    <lineage>
        <taxon>Bacteria</taxon>
        <taxon>Bacillati</taxon>
        <taxon>Actinomycetota</taxon>
        <taxon>Actinomycetes</taxon>
        <taxon>Bifidobacteriales</taxon>
        <taxon>Bifidobacteriaceae</taxon>
        <taxon>Bifidobacterium</taxon>
    </lineage>
</organism>
<protein>
    <recommendedName>
        <fullName evidence="1">non-specific serine/threonine protein kinase</fullName>
        <ecNumber evidence="1">2.7.11.1</ecNumber>
    </recommendedName>
</protein>
<feature type="transmembrane region" description="Helical" evidence="8">
    <location>
        <begin position="284"/>
        <end position="310"/>
    </location>
</feature>
<name>A0A939B9B4_9BIFI</name>
<keyword evidence="8" id="KW-0812">Transmembrane</keyword>
<comment type="caution">
    <text evidence="10">The sequence shown here is derived from an EMBL/GenBank/DDBJ whole genome shotgun (WGS) entry which is preliminary data.</text>
</comment>
<dbReference type="RefSeq" id="WP_204467983.1">
    <property type="nucleotide sequence ID" value="NZ_JACLYU010000003.1"/>
</dbReference>
<keyword evidence="8" id="KW-0472">Membrane</keyword>
<dbReference type="EC" id="2.7.11.1" evidence="1"/>
<dbReference type="SMART" id="SM00220">
    <property type="entry name" value="S_TKc"/>
    <property type="match status" value="1"/>
</dbReference>
<dbReference type="InterPro" id="IPR000719">
    <property type="entry name" value="Prot_kinase_dom"/>
</dbReference>
<evidence type="ECO:0000259" key="9">
    <source>
        <dbReference type="PROSITE" id="PS50011"/>
    </source>
</evidence>
<dbReference type="PANTHER" id="PTHR43289">
    <property type="entry name" value="MITOGEN-ACTIVATED PROTEIN KINASE KINASE KINASE 20-RELATED"/>
    <property type="match status" value="1"/>
</dbReference>
<dbReference type="EMBL" id="JACLYU010000003">
    <property type="protein sequence ID" value="MBM6699334.1"/>
    <property type="molecule type" value="Genomic_DNA"/>
</dbReference>
<evidence type="ECO:0000313" key="10">
    <source>
        <dbReference type="EMBL" id="MBM6699334.1"/>
    </source>
</evidence>
<dbReference type="Gene3D" id="1.10.510.10">
    <property type="entry name" value="Transferase(Phosphotransferase) domain 1"/>
    <property type="match status" value="1"/>
</dbReference>
<dbReference type="GO" id="GO:0004674">
    <property type="term" value="F:protein serine/threonine kinase activity"/>
    <property type="evidence" value="ECO:0007669"/>
    <property type="project" value="UniProtKB-KW"/>
</dbReference>
<proteinExistence type="predicted"/>
<keyword evidence="3" id="KW-0808">Transferase</keyword>
<sequence length="546" mass="57607">MDDTQVLHAMTLDDAYHVETTLARGARGVTELVTLGDAGPFVRKRIPLQLARRDVWAKLNDSACPRLPHVQATYELPDLFVVVTDYVPGRTLAQVLADRGRLPEGEALAVIRQVGQAVRELHRLGIVHRDITPANVILADDGAHLIDLGIAGTMKSRPDKGRDTVALGTFGFASPEQYGFARTDFRSDIYSLGRLLGTMLTGAYPDDSAYDRLLADPSVVPARLSAAIGRACAFEPSSRQQDVDAFLADLERDGDGPQTPQQGASGPAALRRVRRRWRNVPRRTIVIAAVAAALIVILTAAGVTAAGVLARRAEPVAAGSATTGTAAPTPADKTPSFGADAGAGDGDGSAGGSDEASASPLKIVESGWSVDDQGYVHYAVGVRNTGTKRVELPAVRVTGRAKDGTVLFTTEDVYSLVDPGTVMYCGGQAGDGKRPATVDFEAVPPQPYAVDDAGEPFRVTTRNLSAVPGDYGVTFTGEIGATGADDVMGGGEALRVFVLLRDAGGRLRYAESTFVTRPSDGGMVAFSIPADDPPDYATYEIHAQPW</sequence>
<dbReference type="Proteomes" id="UP000718821">
    <property type="component" value="Unassembled WGS sequence"/>
</dbReference>
<evidence type="ECO:0000256" key="6">
    <source>
        <dbReference type="ARBA" id="ARBA00022840"/>
    </source>
</evidence>
<feature type="compositionally biased region" description="Low complexity" evidence="7">
    <location>
        <begin position="319"/>
        <end position="331"/>
    </location>
</feature>
<dbReference type="InterPro" id="IPR008266">
    <property type="entry name" value="Tyr_kinase_AS"/>
</dbReference>
<feature type="domain" description="Protein kinase" evidence="9">
    <location>
        <begin position="16"/>
        <end position="251"/>
    </location>
</feature>
<keyword evidence="8" id="KW-1133">Transmembrane helix</keyword>
<evidence type="ECO:0000256" key="8">
    <source>
        <dbReference type="SAM" id="Phobius"/>
    </source>
</evidence>
<dbReference type="PROSITE" id="PS00109">
    <property type="entry name" value="PROTEIN_KINASE_TYR"/>
    <property type="match status" value="1"/>
</dbReference>
<dbReference type="Pfam" id="PF00069">
    <property type="entry name" value="Pkinase"/>
    <property type="match status" value="1"/>
</dbReference>
<evidence type="ECO:0000256" key="2">
    <source>
        <dbReference type="ARBA" id="ARBA00022527"/>
    </source>
</evidence>
<keyword evidence="11" id="KW-1185">Reference proteome</keyword>
<dbReference type="GO" id="GO:0005524">
    <property type="term" value="F:ATP binding"/>
    <property type="evidence" value="ECO:0007669"/>
    <property type="project" value="UniProtKB-KW"/>
</dbReference>
<evidence type="ECO:0000256" key="4">
    <source>
        <dbReference type="ARBA" id="ARBA00022741"/>
    </source>
</evidence>
<dbReference type="PANTHER" id="PTHR43289:SF6">
    <property type="entry name" value="SERINE_THREONINE-PROTEIN KINASE NEKL-3"/>
    <property type="match status" value="1"/>
</dbReference>
<evidence type="ECO:0000313" key="11">
    <source>
        <dbReference type="Proteomes" id="UP000718821"/>
    </source>
</evidence>
<dbReference type="CDD" id="cd14014">
    <property type="entry name" value="STKc_PknB_like"/>
    <property type="match status" value="1"/>
</dbReference>
<keyword evidence="6" id="KW-0067">ATP-binding</keyword>
<dbReference type="AlphaFoldDB" id="A0A939B9B4"/>
<feature type="region of interest" description="Disordered" evidence="7">
    <location>
        <begin position="319"/>
        <end position="358"/>
    </location>
</feature>
<keyword evidence="5 10" id="KW-0418">Kinase</keyword>
<evidence type="ECO:0000256" key="3">
    <source>
        <dbReference type="ARBA" id="ARBA00022679"/>
    </source>
</evidence>
<keyword evidence="2 10" id="KW-0723">Serine/threonine-protein kinase</keyword>
<keyword evidence="4" id="KW-0547">Nucleotide-binding</keyword>
<accession>A0A939B9B4</accession>
<reference evidence="10" key="1">
    <citation type="submission" date="2020-08" db="EMBL/GenBank/DDBJ databases">
        <authorList>
            <person name="Cejkova D."/>
            <person name="Kubasova T."/>
            <person name="Jahodarova E."/>
            <person name="Rychlik I."/>
        </authorList>
    </citation>
    <scope>NUCLEOTIDE SEQUENCE</scope>
    <source>
        <strain evidence="10">An836</strain>
    </source>
</reference>
<gene>
    <name evidence="10" type="ORF">H7U32_03155</name>
</gene>
<dbReference type="PROSITE" id="PS50011">
    <property type="entry name" value="PROTEIN_KINASE_DOM"/>
    <property type="match status" value="1"/>
</dbReference>
<evidence type="ECO:0000256" key="5">
    <source>
        <dbReference type="ARBA" id="ARBA00022777"/>
    </source>
</evidence>
<reference evidence="10" key="2">
    <citation type="journal article" date="2021" name="Sci. Rep.">
        <title>The distribution of antibiotic resistance genes in chicken gut microbiota commensals.</title>
        <authorList>
            <person name="Juricova H."/>
            <person name="Matiasovicova J."/>
            <person name="Kubasova T."/>
            <person name="Cejkova D."/>
            <person name="Rychlik I."/>
        </authorList>
    </citation>
    <scope>NUCLEOTIDE SEQUENCE</scope>
    <source>
        <strain evidence="10">An836</strain>
    </source>
</reference>
<feature type="region of interest" description="Disordered" evidence="7">
    <location>
        <begin position="250"/>
        <end position="270"/>
    </location>
</feature>
<evidence type="ECO:0000256" key="1">
    <source>
        <dbReference type="ARBA" id="ARBA00012513"/>
    </source>
</evidence>